<evidence type="ECO:0000256" key="1">
    <source>
        <dbReference type="ARBA" id="ARBA00004651"/>
    </source>
</evidence>
<dbReference type="Proteomes" id="UP000321429">
    <property type="component" value="Unassembled WGS sequence"/>
</dbReference>
<evidence type="ECO:0000256" key="5">
    <source>
        <dbReference type="ARBA" id="ARBA00022692"/>
    </source>
</evidence>
<dbReference type="OrthoDB" id="9793390at2"/>
<evidence type="ECO:0000256" key="4">
    <source>
        <dbReference type="ARBA" id="ARBA00022475"/>
    </source>
</evidence>
<keyword evidence="6 8" id="KW-1133">Transmembrane helix</keyword>
<dbReference type="PANTHER" id="PTHR21716">
    <property type="entry name" value="TRANSMEMBRANE PROTEIN"/>
    <property type="match status" value="1"/>
</dbReference>
<evidence type="ECO:0000256" key="3">
    <source>
        <dbReference type="ARBA" id="ARBA00022448"/>
    </source>
</evidence>
<comment type="subcellular location">
    <subcellularLocation>
        <location evidence="1">Cell membrane</location>
        <topology evidence="1">Multi-pass membrane protein</topology>
    </subcellularLocation>
</comment>
<dbReference type="GO" id="GO:0005886">
    <property type="term" value="C:plasma membrane"/>
    <property type="evidence" value="ECO:0007669"/>
    <property type="project" value="UniProtKB-SubCell"/>
</dbReference>
<organism evidence="9 10">
    <name type="scientific">Furfurilactobacillus siliginis</name>
    <dbReference type="NCBI Taxonomy" id="348151"/>
    <lineage>
        <taxon>Bacteria</taxon>
        <taxon>Bacillati</taxon>
        <taxon>Bacillota</taxon>
        <taxon>Bacilli</taxon>
        <taxon>Lactobacillales</taxon>
        <taxon>Lactobacillaceae</taxon>
        <taxon>Furfurilactobacillus</taxon>
    </lineage>
</organism>
<sequence>MAAQQPKRPRFLSGSTARRIITYLVMILLAVAILWILSQIKWIFRPFQQFFAIVGAPIILAGVFYYLLNPIVDWLDRRFKIRRSWSIIGLFILVGGLLAWGLVALIPVLQEQISSLVKNWPHYWDSLLNSSQSFWQDANFKWGRDLLNQYDSQLEKSMSGLIKNTAFSTVGGISSVVGSITTALIALVTFPFLLWYMLRDGRQFPKAVARFLPDRLQPSFLKVLNEMNNQVANYIRGQLTVAFFVALMFYVGYLIIGLKFALVLGIVAGLLNLIPYLGSFLAMVPAVVIGIFISPWMLVKVLIVFIIEQTIEGRLISPLVLGQSLKIHPVTIIIVLLASGKIFGVLGVIFGVPGYAILKVIGSHLYQYWRAQSRWYQSSTNGDDV</sequence>
<dbReference type="EMBL" id="BJUD01000002">
    <property type="protein sequence ID" value="GEK27972.1"/>
    <property type="molecule type" value="Genomic_DNA"/>
</dbReference>
<gene>
    <name evidence="9" type="ORF">LSI01_02830</name>
</gene>
<accession>A0A510VM12</accession>
<dbReference type="RefSeq" id="WP_057809832.1">
    <property type="nucleotide sequence ID" value="NZ_BJUD01000002.1"/>
</dbReference>
<keyword evidence="4" id="KW-1003">Cell membrane</keyword>
<feature type="transmembrane region" description="Helical" evidence="8">
    <location>
        <begin position="50"/>
        <end position="68"/>
    </location>
</feature>
<keyword evidence="7 8" id="KW-0472">Membrane</keyword>
<evidence type="ECO:0000256" key="7">
    <source>
        <dbReference type="ARBA" id="ARBA00023136"/>
    </source>
</evidence>
<feature type="transmembrane region" description="Helical" evidence="8">
    <location>
        <begin position="20"/>
        <end position="44"/>
    </location>
</feature>
<keyword evidence="5 8" id="KW-0812">Transmembrane</keyword>
<dbReference type="PANTHER" id="PTHR21716:SF53">
    <property type="entry name" value="PERMEASE PERM-RELATED"/>
    <property type="match status" value="1"/>
</dbReference>
<evidence type="ECO:0000256" key="8">
    <source>
        <dbReference type="SAM" id="Phobius"/>
    </source>
</evidence>
<evidence type="ECO:0000256" key="6">
    <source>
        <dbReference type="ARBA" id="ARBA00022989"/>
    </source>
</evidence>
<feature type="transmembrane region" description="Helical" evidence="8">
    <location>
        <begin position="88"/>
        <end position="109"/>
    </location>
</feature>
<evidence type="ECO:0000313" key="10">
    <source>
        <dbReference type="Proteomes" id="UP000321429"/>
    </source>
</evidence>
<comment type="similarity">
    <text evidence="2">Belongs to the autoinducer-2 exporter (AI-2E) (TC 2.A.86) family.</text>
</comment>
<protein>
    <submittedName>
        <fullName evidence="9">AI-2E family transporter</fullName>
    </submittedName>
</protein>
<evidence type="ECO:0000313" key="9">
    <source>
        <dbReference type="EMBL" id="GEK27972.1"/>
    </source>
</evidence>
<feature type="transmembrane region" description="Helical" evidence="8">
    <location>
        <begin position="241"/>
        <end position="274"/>
    </location>
</feature>
<proteinExistence type="inferred from homology"/>
<feature type="transmembrane region" description="Helical" evidence="8">
    <location>
        <begin position="280"/>
        <end position="307"/>
    </location>
</feature>
<evidence type="ECO:0000256" key="2">
    <source>
        <dbReference type="ARBA" id="ARBA00009773"/>
    </source>
</evidence>
<name>A0A510VM12_9LACO</name>
<dbReference type="InterPro" id="IPR002549">
    <property type="entry name" value="AI-2E-like"/>
</dbReference>
<reference evidence="9 10" key="1">
    <citation type="submission" date="2019-07" db="EMBL/GenBank/DDBJ databases">
        <title>Whole genome shotgun sequence of Lactobacillus siliginis NBRC 101315.</title>
        <authorList>
            <person name="Hosoyama A."/>
            <person name="Uohara A."/>
            <person name="Ohji S."/>
            <person name="Ichikawa N."/>
        </authorList>
    </citation>
    <scope>NUCLEOTIDE SEQUENCE [LARGE SCALE GENOMIC DNA]</scope>
    <source>
        <strain evidence="9 10">NBRC 101315</strain>
    </source>
</reference>
<keyword evidence="3" id="KW-0813">Transport</keyword>
<feature type="transmembrane region" description="Helical" evidence="8">
    <location>
        <begin position="173"/>
        <end position="196"/>
    </location>
</feature>
<comment type="caution">
    <text evidence="9">The sequence shown here is derived from an EMBL/GenBank/DDBJ whole genome shotgun (WGS) entry which is preliminary data.</text>
</comment>
<dbReference type="Pfam" id="PF01594">
    <property type="entry name" value="AI-2E_transport"/>
    <property type="match status" value="1"/>
</dbReference>
<dbReference type="GO" id="GO:0055085">
    <property type="term" value="P:transmembrane transport"/>
    <property type="evidence" value="ECO:0007669"/>
    <property type="project" value="TreeGrafter"/>
</dbReference>
<dbReference type="AlphaFoldDB" id="A0A510VM12"/>